<dbReference type="Proteomes" id="UP001201163">
    <property type="component" value="Unassembled WGS sequence"/>
</dbReference>
<sequence>MMLTLVTNTSIPLLSTFPTPRLPPIRHICSFMSADSYGPSSSSIILSTRRTPLGITTLSPRRTSTGAKPRFILEYFSFSGVFVFASCPSTTTQSLWPSPSLATPSVFPIYYLLFVTPLSPSPSRSTPIPVPFSHFISFALTTPNHTFPPSPSRFDHRYQAFSVCINYLFLPEWICASPTPSPSVPARVRLDR</sequence>
<evidence type="ECO:0000313" key="2">
    <source>
        <dbReference type="Proteomes" id="UP001201163"/>
    </source>
</evidence>
<protein>
    <submittedName>
        <fullName evidence="1">Uncharacterized protein</fullName>
    </submittedName>
</protein>
<reference evidence="1" key="1">
    <citation type="submission" date="2022-01" db="EMBL/GenBank/DDBJ databases">
        <title>Comparative genomics reveals a dynamic genome evolution in the ectomycorrhizal milk-cap (Lactarius) mushrooms.</title>
        <authorList>
            <consortium name="DOE Joint Genome Institute"/>
            <person name="Lebreton A."/>
            <person name="Tang N."/>
            <person name="Kuo A."/>
            <person name="LaButti K."/>
            <person name="Drula E."/>
            <person name="Barry K."/>
            <person name="Clum A."/>
            <person name="Lipzen A."/>
            <person name="Mousain D."/>
            <person name="Ng V."/>
            <person name="Wang R."/>
            <person name="Wang X."/>
            <person name="Dai Y."/>
            <person name="Henrissat B."/>
            <person name="Grigoriev I.V."/>
            <person name="Guerin-Laguette A."/>
            <person name="Yu F."/>
            <person name="Martin F.M."/>
        </authorList>
    </citation>
    <scope>NUCLEOTIDE SEQUENCE</scope>
    <source>
        <strain evidence="1">QP</strain>
    </source>
</reference>
<organism evidence="1 2">
    <name type="scientific">Lactarius akahatsu</name>
    <dbReference type="NCBI Taxonomy" id="416441"/>
    <lineage>
        <taxon>Eukaryota</taxon>
        <taxon>Fungi</taxon>
        <taxon>Dikarya</taxon>
        <taxon>Basidiomycota</taxon>
        <taxon>Agaricomycotina</taxon>
        <taxon>Agaricomycetes</taxon>
        <taxon>Russulales</taxon>
        <taxon>Russulaceae</taxon>
        <taxon>Lactarius</taxon>
    </lineage>
</organism>
<name>A0AAD4L9G3_9AGAM</name>
<accession>A0AAD4L9G3</accession>
<comment type="caution">
    <text evidence="1">The sequence shown here is derived from an EMBL/GenBank/DDBJ whole genome shotgun (WGS) entry which is preliminary data.</text>
</comment>
<evidence type="ECO:0000313" key="1">
    <source>
        <dbReference type="EMBL" id="KAH8985474.1"/>
    </source>
</evidence>
<dbReference type="AlphaFoldDB" id="A0AAD4L9G3"/>
<dbReference type="EMBL" id="JAKELL010000063">
    <property type="protein sequence ID" value="KAH8985474.1"/>
    <property type="molecule type" value="Genomic_DNA"/>
</dbReference>
<proteinExistence type="predicted"/>
<keyword evidence="2" id="KW-1185">Reference proteome</keyword>
<gene>
    <name evidence="1" type="ORF">EDB92DRAFT_1360871</name>
</gene>